<accession>A0AAW5M0U9</accession>
<keyword evidence="1" id="KW-1133">Transmembrane helix</keyword>
<evidence type="ECO:0000313" key="2">
    <source>
        <dbReference type="EMBL" id="MCR1915349.1"/>
    </source>
</evidence>
<dbReference type="EMBL" id="JANKAU010000009">
    <property type="protein sequence ID" value="MCR1915349.1"/>
    <property type="molecule type" value="Genomic_DNA"/>
</dbReference>
<gene>
    <name evidence="2" type="ORF">NSA17_07890</name>
</gene>
<proteinExistence type="predicted"/>
<dbReference type="Proteomes" id="UP001206357">
    <property type="component" value="Unassembled WGS sequence"/>
</dbReference>
<sequence>MYKTDIVISKWFNKKINKFFKTNLSTRESDIFMFTGIFSALVIFMILFYCVIMPNL</sequence>
<evidence type="ECO:0000313" key="3">
    <source>
        <dbReference type="Proteomes" id="UP001206357"/>
    </source>
</evidence>
<dbReference type="RefSeq" id="WP_257579134.1">
    <property type="nucleotide sequence ID" value="NZ_JANKAU010000009.1"/>
</dbReference>
<feature type="transmembrane region" description="Helical" evidence="1">
    <location>
        <begin position="31"/>
        <end position="52"/>
    </location>
</feature>
<keyword evidence="1" id="KW-0812">Transmembrane</keyword>
<dbReference type="AlphaFoldDB" id="A0AAW5M0U9"/>
<comment type="caution">
    <text evidence="2">The sequence shown here is derived from an EMBL/GenBank/DDBJ whole genome shotgun (WGS) entry which is preliminary data.</text>
</comment>
<evidence type="ECO:0000256" key="1">
    <source>
        <dbReference type="SAM" id="Phobius"/>
    </source>
</evidence>
<organism evidence="2 3">
    <name type="scientific">Lactobacillus johnsonii</name>
    <dbReference type="NCBI Taxonomy" id="33959"/>
    <lineage>
        <taxon>Bacteria</taxon>
        <taxon>Bacillati</taxon>
        <taxon>Bacillota</taxon>
        <taxon>Bacilli</taxon>
        <taxon>Lactobacillales</taxon>
        <taxon>Lactobacillaceae</taxon>
        <taxon>Lactobacillus</taxon>
    </lineage>
</organism>
<keyword evidence="1" id="KW-0472">Membrane</keyword>
<reference evidence="2" key="1">
    <citation type="submission" date="2022-07" db="EMBL/GenBank/DDBJ databases">
        <title>Enhanced cultured diversity of the mouse gut microbiota enables custom-made synthetic communities.</title>
        <authorList>
            <person name="Afrizal A."/>
        </authorList>
    </citation>
    <scope>NUCLEOTIDE SEQUENCE</scope>
    <source>
        <strain evidence="2">DSM 100219</strain>
    </source>
</reference>
<name>A0AAW5M0U9_LACJH</name>
<protein>
    <submittedName>
        <fullName evidence="2">Uncharacterized protein</fullName>
    </submittedName>
</protein>